<dbReference type="SUPFAM" id="SSF56634">
    <property type="entry name" value="Heme-dependent catalase-like"/>
    <property type="match status" value="1"/>
</dbReference>
<gene>
    <name evidence="1" type="ORF">AQJ54_34160</name>
</gene>
<organism evidence="1 2">
    <name type="scientific">Streptomyces griseorubiginosus</name>
    <dbReference type="NCBI Taxonomy" id="67304"/>
    <lineage>
        <taxon>Bacteria</taxon>
        <taxon>Bacillati</taxon>
        <taxon>Actinomycetota</taxon>
        <taxon>Actinomycetes</taxon>
        <taxon>Kitasatosporales</taxon>
        <taxon>Streptomycetaceae</taxon>
        <taxon>Streptomyces</taxon>
    </lineage>
</organism>
<evidence type="ECO:0000313" key="2">
    <source>
        <dbReference type="Proteomes" id="UP000054375"/>
    </source>
</evidence>
<sequence length="312" mass="34295">MPSTQWREVLLPDERTQHAEQVHVFSELQRKQLKKHGPGRALHRNQVAALRAVLAVEDSLPDHARQGIFAAPAAYEAQVRLSNGNFSVDRAPDIRGFAIKVLGASTPSSADVEQNFTLVSQETLRVSGSADVVAIVDLSVSAPGTALRKAVTQPGLTRSAVANVRDMVKPFSGFATHDFFSIMPLTFGDYAARLKLCAASTTINKAARRDLAADLFARLADGDLEYRLQAQFFEDERRTPIEDSSVPWDAPWLTVARLHVPRQAPDPALAEAVEKSSFNPWIAAKEHRPLGELMRARQAAYAVSWRNRDAAP</sequence>
<protein>
    <recommendedName>
        <fullName evidence="3">Catalase</fullName>
    </recommendedName>
</protein>
<name>A0A101RSY0_9ACTN</name>
<dbReference type="InterPro" id="IPR020835">
    <property type="entry name" value="Catalase_sf"/>
</dbReference>
<dbReference type="AlphaFoldDB" id="A0A101RSY0"/>
<evidence type="ECO:0008006" key="3">
    <source>
        <dbReference type="Google" id="ProtNLM"/>
    </source>
</evidence>
<dbReference type="RefSeq" id="WP_062244014.1">
    <property type="nucleotide sequence ID" value="NZ_JBEOZZ010000001.1"/>
</dbReference>
<evidence type="ECO:0000313" key="1">
    <source>
        <dbReference type="EMBL" id="KUN61172.1"/>
    </source>
</evidence>
<comment type="caution">
    <text evidence="1">The sequence shown here is derived from an EMBL/GenBank/DDBJ whole genome shotgun (WGS) entry which is preliminary data.</text>
</comment>
<accession>A0A101RSY0</accession>
<keyword evidence="2" id="KW-1185">Reference proteome</keyword>
<dbReference type="GO" id="GO:0020037">
    <property type="term" value="F:heme binding"/>
    <property type="evidence" value="ECO:0007669"/>
    <property type="project" value="InterPro"/>
</dbReference>
<dbReference type="Proteomes" id="UP000054375">
    <property type="component" value="Unassembled WGS sequence"/>
</dbReference>
<reference evidence="1 2" key="1">
    <citation type="submission" date="2015-10" db="EMBL/GenBank/DDBJ databases">
        <title>Draft genome sequence of Streptomyces griseorubiginosus DSM 40469, type strain for the species Streptomyces griseorubiginosus.</title>
        <authorList>
            <person name="Ruckert C."/>
            <person name="Winkler A."/>
            <person name="Kalinowski J."/>
            <person name="Kampfer P."/>
            <person name="Glaeser S."/>
        </authorList>
    </citation>
    <scope>NUCLEOTIDE SEQUENCE [LARGE SCALE GENOMIC DNA]</scope>
    <source>
        <strain evidence="1 2">DSM 40469</strain>
    </source>
</reference>
<dbReference type="Gene3D" id="2.40.180.10">
    <property type="entry name" value="Catalase core domain"/>
    <property type="match status" value="1"/>
</dbReference>
<proteinExistence type="predicted"/>
<dbReference type="EMBL" id="LMWV01000028">
    <property type="protein sequence ID" value="KUN61172.1"/>
    <property type="molecule type" value="Genomic_DNA"/>
</dbReference>